<reference evidence="2 3" key="1">
    <citation type="submission" date="2021-01" db="EMBL/GenBank/DDBJ databases">
        <title>Whole genome shotgun sequence of Actinoplanes couchii NBRC 106145.</title>
        <authorList>
            <person name="Komaki H."/>
            <person name="Tamura T."/>
        </authorList>
    </citation>
    <scope>NUCLEOTIDE SEQUENCE [LARGE SCALE GENOMIC DNA]</scope>
    <source>
        <strain evidence="2 3">NBRC 106145</strain>
    </source>
</reference>
<feature type="compositionally biased region" description="Basic and acidic residues" evidence="1">
    <location>
        <begin position="1"/>
        <end position="28"/>
    </location>
</feature>
<organism evidence="2 3">
    <name type="scientific">Actinoplanes couchii</name>
    <dbReference type="NCBI Taxonomy" id="403638"/>
    <lineage>
        <taxon>Bacteria</taxon>
        <taxon>Bacillati</taxon>
        <taxon>Actinomycetota</taxon>
        <taxon>Actinomycetes</taxon>
        <taxon>Micromonosporales</taxon>
        <taxon>Micromonosporaceae</taxon>
        <taxon>Actinoplanes</taxon>
    </lineage>
</organism>
<dbReference type="EMBL" id="BOMG01000023">
    <property type="protein sequence ID" value="GID52773.1"/>
    <property type="molecule type" value="Genomic_DNA"/>
</dbReference>
<feature type="compositionally biased region" description="Basic and acidic residues" evidence="1">
    <location>
        <begin position="46"/>
        <end position="58"/>
    </location>
</feature>
<keyword evidence="3" id="KW-1185">Reference proteome</keyword>
<sequence>MADAGRSEKGGAGDNGREGRRAPSERRRSGGRSIPARRGKPPVNVGREDWRTPSEGRGRTVNKAGAKAKEEEKAKEKKGREKKEKGREAKERRMRCEQG</sequence>
<evidence type="ECO:0000313" key="2">
    <source>
        <dbReference type="EMBL" id="GID52773.1"/>
    </source>
</evidence>
<protein>
    <submittedName>
        <fullName evidence="2">Uncharacterized protein</fullName>
    </submittedName>
</protein>
<evidence type="ECO:0000313" key="3">
    <source>
        <dbReference type="Proteomes" id="UP000612282"/>
    </source>
</evidence>
<name>A0ABQ3X2X7_9ACTN</name>
<gene>
    <name evidence="2" type="ORF">Aco03nite_011770</name>
</gene>
<proteinExistence type="predicted"/>
<dbReference type="Proteomes" id="UP000612282">
    <property type="component" value="Unassembled WGS sequence"/>
</dbReference>
<comment type="caution">
    <text evidence="2">The sequence shown here is derived from an EMBL/GenBank/DDBJ whole genome shotgun (WGS) entry which is preliminary data.</text>
</comment>
<feature type="compositionally biased region" description="Basic and acidic residues" evidence="1">
    <location>
        <begin position="67"/>
        <end position="99"/>
    </location>
</feature>
<evidence type="ECO:0000256" key="1">
    <source>
        <dbReference type="SAM" id="MobiDB-lite"/>
    </source>
</evidence>
<accession>A0ABQ3X2X7</accession>
<feature type="region of interest" description="Disordered" evidence="1">
    <location>
        <begin position="1"/>
        <end position="99"/>
    </location>
</feature>